<gene>
    <name evidence="2" type="ORF">LY90DRAFT_678882</name>
</gene>
<evidence type="ECO:0000259" key="1">
    <source>
        <dbReference type="Pfam" id="PF06172"/>
    </source>
</evidence>
<dbReference type="InterPro" id="IPR011051">
    <property type="entry name" value="RmlC_Cupin_sf"/>
</dbReference>
<keyword evidence="3" id="KW-1185">Reference proteome</keyword>
<dbReference type="PANTHER" id="PTHR33387">
    <property type="entry name" value="RMLC-LIKE JELLY ROLL FOLD PROTEIN"/>
    <property type="match status" value="1"/>
</dbReference>
<sequence length="157" mass="18103">MSNRTDVLKKCYNLEQHPEGGWFTEHYTAPFEKDGRPLAGSIYFLLDKGEISHFHQIDCDEIWYFHEGCGLKVIMLTEEKGKEEFLLGNDVENGQTAMVLIPKGAIFGAENLKSDGYTFISCATTPNFTYEGFRLVDKKEIKEKFPKYSEELEYMAY</sequence>
<dbReference type="Proteomes" id="UP000193920">
    <property type="component" value="Unassembled WGS sequence"/>
</dbReference>
<comment type="caution">
    <text evidence="2">The sequence shown here is derived from an EMBL/GenBank/DDBJ whole genome shotgun (WGS) entry which is preliminary data.</text>
</comment>
<evidence type="ECO:0000313" key="2">
    <source>
        <dbReference type="EMBL" id="ORX96998.1"/>
    </source>
</evidence>
<organism evidence="2 3">
    <name type="scientific">Neocallimastix californiae</name>
    <dbReference type="NCBI Taxonomy" id="1754190"/>
    <lineage>
        <taxon>Eukaryota</taxon>
        <taxon>Fungi</taxon>
        <taxon>Fungi incertae sedis</taxon>
        <taxon>Chytridiomycota</taxon>
        <taxon>Chytridiomycota incertae sedis</taxon>
        <taxon>Neocallimastigomycetes</taxon>
        <taxon>Neocallimastigales</taxon>
        <taxon>Neocallimastigaceae</taxon>
        <taxon>Neocallimastix</taxon>
    </lineage>
</organism>
<dbReference type="OrthoDB" id="6614653at2759"/>
<dbReference type="SUPFAM" id="SSF51182">
    <property type="entry name" value="RmlC-like cupins"/>
    <property type="match status" value="1"/>
</dbReference>
<proteinExistence type="predicted"/>
<protein>
    <recommendedName>
        <fullName evidence="1">DUF985 domain-containing protein</fullName>
    </recommendedName>
</protein>
<dbReference type="PANTHER" id="PTHR33387:SF3">
    <property type="entry name" value="DUF985 DOMAIN-CONTAINING PROTEIN"/>
    <property type="match status" value="1"/>
</dbReference>
<dbReference type="Gene3D" id="2.60.120.10">
    <property type="entry name" value="Jelly Rolls"/>
    <property type="match status" value="1"/>
</dbReference>
<dbReference type="Pfam" id="PF06172">
    <property type="entry name" value="Cupin_5"/>
    <property type="match status" value="1"/>
</dbReference>
<dbReference type="InterPro" id="IPR014710">
    <property type="entry name" value="RmlC-like_jellyroll"/>
</dbReference>
<dbReference type="CDD" id="cd06121">
    <property type="entry name" value="cupin_YML079wp"/>
    <property type="match status" value="1"/>
</dbReference>
<dbReference type="InterPro" id="IPR009327">
    <property type="entry name" value="Cupin_DUF985"/>
</dbReference>
<dbReference type="EMBL" id="MCOG01000606">
    <property type="protein sequence ID" value="ORX96998.1"/>
    <property type="molecule type" value="Genomic_DNA"/>
</dbReference>
<reference evidence="2 3" key="1">
    <citation type="submission" date="2016-08" db="EMBL/GenBank/DDBJ databases">
        <title>A Parts List for Fungal Cellulosomes Revealed by Comparative Genomics.</title>
        <authorList>
            <consortium name="DOE Joint Genome Institute"/>
            <person name="Haitjema C.H."/>
            <person name="Gilmore S.P."/>
            <person name="Henske J.K."/>
            <person name="Solomon K.V."/>
            <person name="De Groot R."/>
            <person name="Kuo A."/>
            <person name="Mondo S.J."/>
            <person name="Salamov A.A."/>
            <person name="Labutti K."/>
            <person name="Zhao Z."/>
            <person name="Chiniquy J."/>
            <person name="Barry K."/>
            <person name="Brewer H.M."/>
            <person name="Purvine S.O."/>
            <person name="Wright A.T."/>
            <person name="Boxma B."/>
            <person name="Van Alen T."/>
            <person name="Hackstein J.H."/>
            <person name="Baker S.E."/>
            <person name="Grigoriev I.V."/>
            <person name="O'Malley M.A."/>
        </authorList>
    </citation>
    <scope>NUCLEOTIDE SEQUENCE [LARGE SCALE GENOMIC DNA]</scope>
    <source>
        <strain evidence="2 3">G1</strain>
    </source>
</reference>
<dbReference type="AlphaFoldDB" id="A0A1Y1YGC9"/>
<feature type="domain" description="DUF985" evidence="1">
    <location>
        <begin position="12"/>
        <end position="135"/>
    </location>
</feature>
<dbReference type="InterPro" id="IPR039935">
    <property type="entry name" value="YML079W-like"/>
</dbReference>
<accession>A0A1Y1YGC9</accession>
<evidence type="ECO:0000313" key="3">
    <source>
        <dbReference type="Proteomes" id="UP000193920"/>
    </source>
</evidence>
<name>A0A1Y1YGC9_9FUNG</name>